<dbReference type="InterPro" id="IPR050472">
    <property type="entry name" value="Anth_synth/Amidotransfase"/>
</dbReference>
<keyword evidence="4" id="KW-1185">Reference proteome</keyword>
<dbReference type="NCBIfam" id="TIGR00566">
    <property type="entry name" value="trpG_papA"/>
    <property type="match status" value="1"/>
</dbReference>
<dbReference type="PRINTS" id="PR00096">
    <property type="entry name" value="GATASE"/>
</dbReference>
<dbReference type="EMBL" id="VRLW01000001">
    <property type="protein sequence ID" value="KAA1259671.1"/>
    <property type="molecule type" value="Genomic_DNA"/>
</dbReference>
<dbReference type="InterPro" id="IPR017926">
    <property type="entry name" value="GATASE"/>
</dbReference>
<dbReference type="SUPFAM" id="SSF52317">
    <property type="entry name" value="Class I glutamine amidotransferase-like"/>
    <property type="match status" value="1"/>
</dbReference>
<dbReference type="PRINTS" id="PR00097">
    <property type="entry name" value="ANTSNTHASEII"/>
</dbReference>
<sequence length="169" mass="18119">MVRSDAIDLDRCRELEPDAIVISPGPRRPEDAGCSLDVLRSFDSHVPMLGVCLGHQAIAVAFGGRVIQCEPVHGMASQISHDGQGVFANCPALMNVGRYHSLAIDRESLPDELIVTASDASGLIMGVRHRTRPIFGVQFHPESILSSDGEQIIENFATIASSTKSRAAS</sequence>
<dbReference type="AlphaFoldDB" id="A0A5B1CHI2"/>
<dbReference type="Proteomes" id="UP000322699">
    <property type="component" value="Unassembled WGS sequence"/>
</dbReference>
<dbReference type="PANTHER" id="PTHR43418:SF4">
    <property type="entry name" value="MULTIFUNCTIONAL TRYPTOPHAN BIOSYNTHESIS PROTEIN"/>
    <property type="match status" value="1"/>
</dbReference>
<evidence type="ECO:0000259" key="2">
    <source>
        <dbReference type="Pfam" id="PF00117"/>
    </source>
</evidence>
<dbReference type="Gene3D" id="3.40.50.880">
    <property type="match status" value="1"/>
</dbReference>
<keyword evidence="3" id="KW-0808">Transferase</keyword>
<dbReference type="GO" id="GO:0046820">
    <property type="term" value="F:4-amino-4-deoxychorismate synthase activity"/>
    <property type="evidence" value="ECO:0007669"/>
    <property type="project" value="UniProtKB-EC"/>
</dbReference>
<dbReference type="PANTHER" id="PTHR43418">
    <property type="entry name" value="MULTIFUNCTIONAL TRYPTOPHAN BIOSYNTHESIS PROTEIN-RELATED"/>
    <property type="match status" value="1"/>
</dbReference>
<dbReference type="GO" id="GO:0004049">
    <property type="term" value="F:anthranilate synthase activity"/>
    <property type="evidence" value="ECO:0007669"/>
    <property type="project" value="TreeGrafter"/>
</dbReference>
<dbReference type="InterPro" id="IPR006221">
    <property type="entry name" value="TrpG/PapA_dom"/>
</dbReference>
<dbReference type="InterPro" id="IPR029062">
    <property type="entry name" value="Class_I_gatase-like"/>
</dbReference>
<dbReference type="GO" id="GO:0000162">
    <property type="term" value="P:L-tryptophan biosynthetic process"/>
    <property type="evidence" value="ECO:0007669"/>
    <property type="project" value="TreeGrafter"/>
</dbReference>
<dbReference type="GO" id="GO:0005829">
    <property type="term" value="C:cytosol"/>
    <property type="evidence" value="ECO:0007669"/>
    <property type="project" value="TreeGrafter"/>
</dbReference>
<keyword evidence="3" id="KW-0032">Aminotransferase</keyword>
<dbReference type="EC" id="2.6.1.85" evidence="3"/>
<evidence type="ECO:0000256" key="1">
    <source>
        <dbReference type="ARBA" id="ARBA00022962"/>
    </source>
</evidence>
<dbReference type="PROSITE" id="PS51273">
    <property type="entry name" value="GATASE_TYPE_1"/>
    <property type="match status" value="1"/>
</dbReference>
<protein>
    <submittedName>
        <fullName evidence="3">Aminodeoxychorismate synthase component 2</fullName>
        <ecNumber evidence="3">2.6.1.85</ecNumber>
    </submittedName>
</protein>
<evidence type="ECO:0000313" key="3">
    <source>
        <dbReference type="EMBL" id="KAA1259671.1"/>
    </source>
</evidence>
<evidence type="ECO:0000313" key="4">
    <source>
        <dbReference type="Proteomes" id="UP000322699"/>
    </source>
</evidence>
<keyword evidence="1" id="KW-0315">Glutamine amidotransferase</keyword>
<comment type="caution">
    <text evidence="3">The sequence shown here is derived from an EMBL/GenBank/DDBJ whole genome shotgun (WGS) entry which is preliminary data.</text>
</comment>
<gene>
    <name evidence="3" type="primary">pabA</name>
    <name evidence="3" type="ORF">LF1_22060</name>
</gene>
<name>A0A5B1CHI2_9BACT</name>
<accession>A0A5B1CHI2</accession>
<dbReference type="FunFam" id="3.40.50.880:FF:000003">
    <property type="entry name" value="Anthranilate synthase component II"/>
    <property type="match status" value="1"/>
</dbReference>
<dbReference type="PRINTS" id="PR00099">
    <property type="entry name" value="CPSGATASE"/>
</dbReference>
<dbReference type="Pfam" id="PF00117">
    <property type="entry name" value="GATase"/>
    <property type="match status" value="1"/>
</dbReference>
<reference evidence="3 4" key="1">
    <citation type="submission" date="2019-08" db="EMBL/GenBank/DDBJ databases">
        <title>Deep-cultivation of Planctomycetes and their phenomic and genomic characterization uncovers novel biology.</title>
        <authorList>
            <person name="Wiegand S."/>
            <person name="Jogler M."/>
            <person name="Boedeker C."/>
            <person name="Pinto D."/>
            <person name="Vollmers J."/>
            <person name="Rivas-Marin E."/>
            <person name="Kohn T."/>
            <person name="Peeters S.H."/>
            <person name="Heuer A."/>
            <person name="Rast P."/>
            <person name="Oberbeckmann S."/>
            <person name="Bunk B."/>
            <person name="Jeske O."/>
            <person name="Meyerdierks A."/>
            <person name="Storesund J.E."/>
            <person name="Kallscheuer N."/>
            <person name="Luecker S."/>
            <person name="Lage O.M."/>
            <person name="Pohl T."/>
            <person name="Merkel B.J."/>
            <person name="Hornburger P."/>
            <person name="Mueller R.-W."/>
            <person name="Bruemmer F."/>
            <person name="Labrenz M."/>
            <person name="Spormann A.M."/>
            <person name="Op Den Camp H."/>
            <person name="Overmann J."/>
            <person name="Amann R."/>
            <person name="Jetten M.S.M."/>
            <person name="Mascher T."/>
            <person name="Medema M.H."/>
            <person name="Devos D.P."/>
            <person name="Kaster A.-K."/>
            <person name="Ovreas L."/>
            <person name="Rohde M."/>
            <person name="Galperin M.Y."/>
            <person name="Jogler C."/>
        </authorList>
    </citation>
    <scope>NUCLEOTIDE SEQUENCE [LARGE SCALE GENOMIC DNA]</scope>
    <source>
        <strain evidence="3 4">LF1</strain>
    </source>
</reference>
<organism evidence="3 4">
    <name type="scientific">Rubripirellula obstinata</name>
    <dbReference type="NCBI Taxonomy" id="406547"/>
    <lineage>
        <taxon>Bacteria</taxon>
        <taxon>Pseudomonadati</taxon>
        <taxon>Planctomycetota</taxon>
        <taxon>Planctomycetia</taxon>
        <taxon>Pirellulales</taxon>
        <taxon>Pirellulaceae</taxon>
        <taxon>Rubripirellula</taxon>
    </lineage>
</organism>
<proteinExistence type="predicted"/>
<feature type="domain" description="Glutamine amidotransferase" evidence="2">
    <location>
        <begin position="13"/>
        <end position="157"/>
    </location>
</feature>
<dbReference type="CDD" id="cd01743">
    <property type="entry name" value="GATase1_Anthranilate_Synthase"/>
    <property type="match status" value="1"/>
</dbReference>